<dbReference type="InterPro" id="IPR036047">
    <property type="entry name" value="F-box-like_dom_sf"/>
</dbReference>
<evidence type="ECO:0000313" key="3">
    <source>
        <dbReference type="Proteomes" id="UP000623129"/>
    </source>
</evidence>
<evidence type="ECO:0000313" key="2">
    <source>
        <dbReference type="EMBL" id="KAF3339299.1"/>
    </source>
</evidence>
<dbReference type="Proteomes" id="UP000623129">
    <property type="component" value="Unassembled WGS sequence"/>
</dbReference>
<sequence>MAIQLEIELWSLMRIHHSLLMGCCRWTILQMPNRIAGGWYVTSRLRGNPINYTIHRLETSDQTWERVKSIGGCVFFLSGIQSTALSAAQAGTQPDCIYVVNQNYDILRGEGVYKICLWDQTISLSLSDHAPYVLKEYKKEEKCIIDITRPWADMPNELVQLLLPYLYLVDYLRLPSICKAWNSLFNPIQDAKVYPWLMYPMDNNSCLWRLFDPLFEKEYYIDMKWLGSSKDLTFHYSKDGWVLVSKEDNSLFLINPLTRAIISLPHFDNFRYTAISFSLAPTCLDCVVFVLLFTSIHVLEISTWSPGEREWSKMIFNDQYHEYFHYVPCSPVFAHGEFYCYRLSGELSVYNPKEKTLRTIEIKAPLKMDLFTSKLMDCHLIESEGGFILCSEIVGRILYEFSN</sequence>
<keyword evidence="3" id="KW-1185">Reference proteome</keyword>
<organism evidence="2 3">
    <name type="scientific">Carex littledalei</name>
    <dbReference type="NCBI Taxonomy" id="544730"/>
    <lineage>
        <taxon>Eukaryota</taxon>
        <taxon>Viridiplantae</taxon>
        <taxon>Streptophyta</taxon>
        <taxon>Embryophyta</taxon>
        <taxon>Tracheophyta</taxon>
        <taxon>Spermatophyta</taxon>
        <taxon>Magnoliopsida</taxon>
        <taxon>Liliopsida</taxon>
        <taxon>Poales</taxon>
        <taxon>Cyperaceae</taxon>
        <taxon>Cyperoideae</taxon>
        <taxon>Cariceae</taxon>
        <taxon>Carex</taxon>
        <taxon>Carex subgen. Euthyceras</taxon>
    </lineage>
</organism>
<dbReference type="PANTHER" id="PTHR33127:SF69">
    <property type="entry name" value="OS09G0340800 PROTEIN"/>
    <property type="match status" value="1"/>
</dbReference>
<evidence type="ECO:0000259" key="1">
    <source>
        <dbReference type="PROSITE" id="PS50181"/>
    </source>
</evidence>
<gene>
    <name evidence="2" type="ORF">FCM35_KLT16770</name>
</gene>
<reference evidence="2" key="1">
    <citation type="submission" date="2020-01" db="EMBL/GenBank/DDBJ databases">
        <title>Genome sequence of Kobresia littledalei, the first chromosome-level genome in the family Cyperaceae.</title>
        <authorList>
            <person name="Qu G."/>
        </authorList>
    </citation>
    <scope>NUCLEOTIDE SEQUENCE</scope>
    <source>
        <strain evidence="2">C.B.Clarke</strain>
        <tissue evidence="2">Leaf</tissue>
    </source>
</reference>
<dbReference type="InterPro" id="IPR005174">
    <property type="entry name" value="KIB1-4_b-propeller"/>
</dbReference>
<proteinExistence type="predicted"/>
<dbReference type="PROSITE" id="PS50181">
    <property type="entry name" value="FBOX"/>
    <property type="match status" value="1"/>
</dbReference>
<comment type="caution">
    <text evidence="2">The sequence shown here is derived from an EMBL/GenBank/DDBJ whole genome shotgun (WGS) entry which is preliminary data.</text>
</comment>
<dbReference type="EMBL" id="SWLB01000004">
    <property type="protein sequence ID" value="KAF3339299.1"/>
    <property type="molecule type" value="Genomic_DNA"/>
</dbReference>
<dbReference type="OrthoDB" id="685954at2759"/>
<dbReference type="PANTHER" id="PTHR33127">
    <property type="entry name" value="TRANSMEMBRANE PROTEIN"/>
    <property type="match status" value="1"/>
</dbReference>
<accession>A0A833W0L0</accession>
<feature type="domain" description="F-box" evidence="1">
    <location>
        <begin position="148"/>
        <end position="197"/>
    </location>
</feature>
<protein>
    <submittedName>
        <fullName evidence="2">F-box protein family-like protein</fullName>
    </submittedName>
</protein>
<dbReference type="InterPro" id="IPR001810">
    <property type="entry name" value="F-box_dom"/>
</dbReference>
<dbReference type="AlphaFoldDB" id="A0A833W0L0"/>
<name>A0A833W0L0_9POAL</name>
<dbReference type="Pfam" id="PF03478">
    <property type="entry name" value="Beta-prop_KIB1-4"/>
    <property type="match status" value="2"/>
</dbReference>
<dbReference type="SUPFAM" id="SSF81383">
    <property type="entry name" value="F-box domain"/>
    <property type="match status" value="1"/>
</dbReference>